<dbReference type="EMBL" id="JAUKTV010000007">
    <property type="protein sequence ID" value="KAK0735898.1"/>
    <property type="molecule type" value="Genomic_DNA"/>
</dbReference>
<protein>
    <submittedName>
        <fullName evidence="1">Uncharacterized protein</fullName>
    </submittedName>
</protein>
<dbReference type="AlphaFoldDB" id="A0AA40BKL3"/>
<gene>
    <name evidence="1" type="ORF">B0T21DRAFT_349332</name>
</gene>
<evidence type="ECO:0000313" key="2">
    <source>
        <dbReference type="Proteomes" id="UP001172159"/>
    </source>
</evidence>
<evidence type="ECO:0000313" key="1">
    <source>
        <dbReference type="EMBL" id="KAK0735898.1"/>
    </source>
</evidence>
<organism evidence="1 2">
    <name type="scientific">Apiosordaria backusii</name>
    <dbReference type="NCBI Taxonomy" id="314023"/>
    <lineage>
        <taxon>Eukaryota</taxon>
        <taxon>Fungi</taxon>
        <taxon>Dikarya</taxon>
        <taxon>Ascomycota</taxon>
        <taxon>Pezizomycotina</taxon>
        <taxon>Sordariomycetes</taxon>
        <taxon>Sordariomycetidae</taxon>
        <taxon>Sordariales</taxon>
        <taxon>Lasiosphaeriaceae</taxon>
        <taxon>Apiosordaria</taxon>
    </lineage>
</organism>
<accession>A0AA40BKL3</accession>
<proteinExistence type="predicted"/>
<comment type="caution">
    <text evidence="1">The sequence shown here is derived from an EMBL/GenBank/DDBJ whole genome shotgun (WGS) entry which is preliminary data.</text>
</comment>
<dbReference type="Proteomes" id="UP001172159">
    <property type="component" value="Unassembled WGS sequence"/>
</dbReference>
<keyword evidence="2" id="KW-1185">Reference proteome</keyword>
<reference evidence="1" key="1">
    <citation type="submission" date="2023-06" db="EMBL/GenBank/DDBJ databases">
        <title>Genome-scale phylogeny and comparative genomics of the fungal order Sordariales.</title>
        <authorList>
            <consortium name="Lawrence Berkeley National Laboratory"/>
            <person name="Hensen N."/>
            <person name="Bonometti L."/>
            <person name="Westerberg I."/>
            <person name="Brannstrom I.O."/>
            <person name="Guillou S."/>
            <person name="Cros-Aarteil S."/>
            <person name="Calhoun S."/>
            <person name="Haridas S."/>
            <person name="Kuo A."/>
            <person name="Mondo S."/>
            <person name="Pangilinan J."/>
            <person name="Riley R."/>
            <person name="Labutti K."/>
            <person name="Andreopoulos B."/>
            <person name="Lipzen A."/>
            <person name="Chen C."/>
            <person name="Yanf M."/>
            <person name="Daum C."/>
            <person name="Ng V."/>
            <person name="Clum A."/>
            <person name="Steindorff A."/>
            <person name="Ohm R."/>
            <person name="Martin F."/>
            <person name="Silar P."/>
            <person name="Natvig D."/>
            <person name="Lalanne C."/>
            <person name="Gautier V."/>
            <person name="Ament-Velasquez S.L."/>
            <person name="Kruys A."/>
            <person name="Hutchinson M.I."/>
            <person name="Powell A.J."/>
            <person name="Barry K."/>
            <person name="Miller A.N."/>
            <person name="Grigoriev I.V."/>
            <person name="Debuchy R."/>
            <person name="Gladieux P."/>
            <person name="Thoren M.H."/>
            <person name="Johannesson H."/>
        </authorList>
    </citation>
    <scope>NUCLEOTIDE SEQUENCE</scope>
    <source>
        <strain evidence="1">CBS 540.89</strain>
    </source>
</reference>
<name>A0AA40BKL3_9PEZI</name>
<sequence>MTDNARLMLPESWDVKMWRGWAITGVAALSVARASGARRGQIVTSIAGVAFRSPVFPSTLVRGSRFEARNNVRADSAESAIITQQLFGEGGRDRLVEDGVLAKSQGKAKLHFSLE</sequence>